<dbReference type="Pfam" id="PF13563">
    <property type="entry name" value="2_5_RNA_ligase2"/>
    <property type="match status" value="1"/>
</dbReference>
<dbReference type="EC" id="3.1.4.58" evidence="2"/>
<name>S6BIM1_METRE</name>
<dbReference type="InterPro" id="IPR009097">
    <property type="entry name" value="Cyclic_Pdiesterase"/>
</dbReference>
<comment type="similarity">
    <text evidence="2">Belongs to the 2H phosphoesterase superfamily. ThpR family.</text>
</comment>
<feature type="short sequence motif" description="HXTX 2" evidence="2">
    <location>
        <begin position="123"/>
        <end position="126"/>
    </location>
</feature>
<keyword evidence="1 2" id="KW-0378">Hydrolase</keyword>
<dbReference type="GO" id="GO:0016874">
    <property type="term" value="F:ligase activity"/>
    <property type="evidence" value="ECO:0007669"/>
    <property type="project" value="UniProtKB-KW"/>
</dbReference>
<evidence type="ECO:0000313" key="4">
    <source>
        <dbReference type="Proteomes" id="UP000015503"/>
    </source>
</evidence>
<dbReference type="InterPro" id="IPR004175">
    <property type="entry name" value="RNA_CPDase"/>
</dbReference>
<dbReference type="HOGENOM" id="CLU_081251_2_1_6"/>
<protein>
    <recommendedName>
        <fullName evidence="2">RNA 2',3'-cyclic phosphodiesterase</fullName>
        <shortName evidence="2">RNA 2',3'-CPDase</shortName>
        <ecNumber evidence="2">3.1.4.58</ecNumber>
    </recommendedName>
</protein>
<reference evidence="3 4" key="1">
    <citation type="journal article" date="2013" name="Genome Announc.">
        <title>Complete Genome Sequence of the Carbazole Degrader Pseudomonas resinovorans Strain CA10 (NBRC 106553).</title>
        <authorList>
            <person name="Shintani M."/>
            <person name="Hosoyama A."/>
            <person name="Ohji S."/>
            <person name="Tsuchikane K."/>
            <person name="Takarada H."/>
            <person name="Yamazoe A."/>
            <person name="Fujita N."/>
            <person name="Nojiri H."/>
        </authorList>
    </citation>
    <scope>NUCLEOTIDE SEQUENCE [LARGE SCALE GENOMIC DNA]</scope>
    <source>
        <strain evidence="3 4">NBRC 106553</strain>
    </source>
</reference>
<comment type="catalytic activity">
    <reaction evidence="2">
        <text>a 3'-end 2',3'-cyclophospho-ribonucleotide-RNA + H2O = a 3'-end 2'-phospho-ribonucleotide-RNA + H(+)</text>
        <dbReference type="Rhea" id="RHEA:11828"/>
        <dbReference type="Rhea" id="RHEA-COMP:10464"/>
        <dbReference type="Rhea" id="RHEA-COMP:17353"/>
        <dbReference type="ChEBI" id="CHEBI:15377"/>
        <dbReference type="ChEBI" id="CHEBI:15378"/>
        <dbReference type="ChEBI" id="CHEBI:83064"/>
        <dbReference type="ChEBI" id="CHEBI:173113"/>
        <dbReference type="EC" id="3.1.4.58"/>
    </reaction>
</comment>
<dbReference type="PANTHER" id="PTHR35561:SF1">
    <property type="entry name" value="RNA 2',3'-CYCLIC PHOSPHODIESTERASE"/>
    <property type="match status" value="1"/>
</dbReference>
<dbReference type="GO" id="GO:0004113">
    <property type="term" value="F:2',3'-cyclic-nucleotide 3'-phosphodiesterase activity"/>
    <property type="evidence" value="ECO:0007669"/>
    <property type="project" value="InterPro"/>
</dbReference>
<feature type="active site" description="Proton acceptor" evidence="2">
    <location>
        <position position="123"/>
    </location>
</feature>
<dbReference type="EMBL" id="AP013068">
    <property type="protein sequence ID" value="BAN49039.1"/>
    <property type="molecule type" value="Genomic_DNA"/>
</dbReference>
<dbReference type="SUPFAM" id="SSF55144">
    <property type="entry name" value="LigT-like"/>
    <property type="match status" value="1"/>
</dbReference>
<dbReference type="AlphaFoldDB" id="S6BIM1"/>
<proteinExistence type="inferred from homology"/>
<dbReference type="NCBIfam" id="TIGR02258">
    <property type="entry name" value="2_5_ligase"/>
    <property type="match status" value="1"/>
</dbReference>
<evidence type="ECO:0000313" key="3">
    <source>
        <dbReference type="EMBL" id="BAN49039.1"/>
    </source>
</evidence>
<dbReference type="OrthoDB" id="7061261at2"/>
<evidence type="ECO:0000256" key="1">
    <source>
        <dbReference type="ARBA" id="ARBA00022801"/>
    </source>
</evidence>
<dbReference type="eggNOG" id="COG1514">
    <property type="taxonomic scope" value="Bacteria"/>
</dbReference>
<feature type="short sequence motif" description="HXTX 1" evidence="2">
    <location>
        <begin position="42"/>
        <end position="45"/>
    </location>
</feature>
<dbReference type="GO" id="GO:0008664">
    <property type="term" value="F:RNA 2',3'-cyclic 3'-phosphodiesterase activity"/>
    <property type="evidence" value="ECO:0007669"/>
    <property type="project" value="UniProtKB-EC"/>
</dbReference>
<dbReference type="PANTHER" id="PTHR35561">
    <property type="entry name" value="RNA 2',3'-CYCLIC PHOSPHODIESTERASE"/>
    <property type="match status" value="1"/>
</dbReference>
<dbReference type="KEGG" id="pre:PCA10_33070"/>
<gene>
    <name evidence="3" type="ORF">PCA10_33070</name>
</gene>
<dbReference type="STRING" id="1245471.PCA10_33070"/>
<sequence>MSTPPLRLFFAIPCCPQLAHDIAEWRKQNPVDGKPVAPENLHLTLAFLGSQPRGQVEPLAAIAASLTPTAFILRLDRLARWKNGLLHLAPSQVPASLMELERGLREQLLAAGFPLETRHFKPHLTLARHCPKLPPSAPPAFDWPASEFALYASENTARGTRYHTLAQWPLRPQAPA</sequence>
<dbReference type="Gene3D" id="3.90.1140.10">
    <property type="entry name" value="Cyclic phosphodiesterase"/>
    <property type="match status" value="1"/>
</dbReference>
<keyword evidence="4" id="KW-1185">Reference proteome</keyword>
<organism evidence="3 4">
    <name type="scientific">Metapseudomonas resinovorans NBRC 106553</name>
    <dbReference type="NCBI Taxonomy" id="1245471"/>
    <lineage>
        <taxon>Bacteria</taxon>
        <taxon>Pseudomonadati</taxon>
        <taxon>Pseudomonadota</taxon>
        <taxon>Gammaproteobacteria</taxon>
        <taxon>Pseudomonadales</taxon>
        <taxon>Pseudomonadaceae</taxon>
        <taxon>Metapseudomonas</taxon>
    </lineage>
</organism>
<evidence type="ECO:0000256" key="2">
    <source>
        <dbReference type="HAMAP-Rule" id="MF_01940"/>
    </source>
</evidence>
<dbReference type="RefSeq" id="WP_016493184.1">
    <property type="nucleotide sequence ID" value="NC_021499.1"/>
</dbReference>
<feature type="active site" description="Proton donor" evidence="2">
    <location>
        <position position="42"/>
    </location>
</feature>
<comment type="function">
    <text evidence="2">Hydrolyzes RNA 2',3'-cyclic phosphodiester to an RNA 2'-phosphomonoester.</text>
</comment>
<dbReference type="PATRIC" id="fig|1245471.3.peg.3344"/>
<dbReference type="HAMAP" id="MF_01940">
    <property type="entry name" value="RNA_CPDase"/>
    <property type="match status" value="1"/>
</dbReference>
<accession>S6BIM1</accession>
<dbReference type="Proteomes" id="UP000015503">
    <property type="component" value="Chromosome"/>
</dbReference>
<keyword evidence="3" id="KW-0436">Ligase</keyword>